<keyword evidence="3 6" id="KW-0812">Transmembrane</keyword>
<keyword evidence="4 6" id="KW-1133">Transmembrane helix</keyword>
<dbReference type="EMBL" id="JAGEUA010000009">
    <property type="protein sequence ID" value="KAL0965414.1"/>
    <property type="molecule type" value="Genomic_DNA"/>
</dbReference>
<evidence type="ECO:0000256" key="5">
    <source>
        <dbReference type="ARBA" id="ARBA00023136"/>
    </source>
</evidence>
<proteinExistence type="inferred from homology"/>
<evidence type="ECO:0000256" key="3">
    <source>
        <dbReference type="ARBA" id="ARBA00022692"/>
    </source>
</evidence>
<evidence type="ECO:0000256" key="4">
    <source>
        <dbReference type="ARBA" id="ARBA00022989"/>
    </source>
</evidence>
<evidence type="ECO:0008006" key="14">
    <source>
        <dbReference type="Google" id="ProtNLM"/>
    </source>
</evidence>
<dbReference type="PANTHER" id="PTHR13388:SF25">
    <property type="entry name" value="SI:DKEY-112M2.1"/>
    <property type="match status" value="1"/>
</dbReference>
<protein>
    <recommendedName>
        <fullName evidence="14">Transmembrane protein 132C</fullName>
    </recommendedName>
</protein>
<evidence type="ECO:0000259" key="8">
    <source>
        <dbReference type="Pfam" id="PF16070"/>
    </source>
</evidence>
<dbReference type="AlphaFoldDB" id="A0ABD0W342"/>
<dbReference type="InterPro" id="IPR031437">
    <property type="entry name" value="Ig_TMEM132_4th"/>
</dbReference>
<feature type="domain" description="Transmembrane protein TMEM132 C-terminal" evidence="7">
    <location>
        <begin position="545"/>
        <end position="627"/>
    </location>
</feature>
<keyword evidence="13" id="KW-1185">Reference proteome</keyword>
<sequence>MSRMVKLKDGVVFLGARASNPVMWTVSQDVRSEGHRVVTLHCHRKENTFGPRLEAGYQRVLQVDLEVNGLLDPLGSRVVTWQIEYPLISSLTDEVRSVIHLAPQDLGGIVPLAMDTEILNTAVLTGRTVAIPVKVVTVGTDGTIMDVTESVECRSTDEEVVKVSERCDYVFVNGKETRGRMKMVLNFTYSYLSTQLEMNVWMPHLPLVIDVADPELSQIKSWRVPVAMGNRRYDKVRRNGEEASERTEGGCVPQYQSTPVRVLTHFVALGADAQGQQDFLLGSDWQVDVTDLVQDSLRVEDQRVAWLLEGRVLMGLSTGKTKLQVVSPLSDSILAERTVRVLDEKVSVTELGVQLVSGLSLSLQLSPGSNRAIVATATTQEVMQRPQQESLISAWLQFSDGSMTPLDNYDPTHFVLTATSLDEQVVSVQQSSNWKWPVVVAKAEGQGLLVHVEMTSSEICHKTKRRTILAAGVGNVRVRFTRSEDPFSHPGSRSRPDSPYYGDSISDLEAGIMNRGATTVKAHIPMKPNGDKLSANGAAPGEFSEFPAQAELPRGRSTEDDLLLSRRGLTDLEIGMYALLGVFCLAILVFLINCISYALKYSSKELPLEAPEAMPHAHDWVWLGQDEGLCLQQQQQDELGSTLEEGSHLLNGGALKGSCLGSRNESLNSPTTKRKRVKFTTFSNVKPSNGCPVLSPLALGQTSDIKWVCPDIELGDSQELRNYMERLNENATKNVV</sequence>
<comment type="caution">
    <text evidence="12">The sequence shown here is derived from an EMBL/GenBank/DDBJ whole genome shotgun (WGS) entry which is preliminary data.</text>
</comment>
<feature type="transmembrane region" description="Helical" evidence="6">
    <location>
        <begin position="574"/>
        <end position="599"/>
    </location>
</feature>
<feature type="domain" description="Transmembrane protein TMEM132 fifth" evidence="10">
    <location>
        <begin position="209"/>
        <end position="346"/>
    </location>
</feature>
<dbReference type="InterPro" id="IPR055423">
    <property type="entry name" value="Ig_TMEM132_5th"/>
</dbReference>
<dbReference type="Proteomes" id="UP001557470">
    <property type="component" value="Unassembled WGS sequence"/>
</dbReference>
<evidence type="ECO:0000259" key="10">
    <source>
        <dbReference type="Pfam" id="PF23486"/>
    </source>
</evidence>
<dbReference type="Pfam" id="PF15706">
    <property type="entry name" value="TMEM132_C"/>
    <property type="match status" value="1"/>
</dbReference>
<evidence type="ECO:0000313" key="13">
    <source>
        <dbReference type="Proteomes" id="UP001557470"/>
    </source>
</evidence>
<gene>
    <name evidence="12" type="ORF">UPYG_G00281010</name>
</gene>
<evidence type="ECO:0000313" key="12">
    <source>
        <dbReference type="EMBL" id="KAL0965414.1"/>
    </source>
</evidence>
<feature type="domain" description="Transmembrane protein family 132 fourth" evidence="8">
    <location>
        <begin position="108"/>
        <end position="205"/>
    </location>
</feature>
<dbReference type="Pfam" id="PF23487">
    <property type="entry name" value="Ig_TMEM132_6th"/>
    <property type="match status" value="1"/>
</dbReference>
<feature type="domain" description="Transmembrane protein TMEM132 sixth" evidence="11">
    <location>
        <begin position="347"/>
        <end position="462"/>
    </location>
</feature>
<evidence type="ECO:0000259" key="11">
    <source>
        <dbReference type="Pfam" id="PF23487"/>
    </source>
</evidence>
<evidence type="ECO:0000256" key="1">
    <source>
        <dbReference type="ARBA" id="ARBA00004479"/>
    </source>
</evidence>
<evidence type="ECO:0000259" key="7">
    <source>
        <dbReference type="Pfam" id="PF15706"/>
    </source>
</evidence>
<dbReference type="Pfam" id="PF16070">
    <property type="entry name" value="Ig_TMEM132_4th"/>
    <property type="match status" value="1"/>
</dbReference>
<dbReference type="Pfam" id="PF23486">
    <property type="entry name" value="Ig_TMEM132_5th"/>
    <property type="match status" value="1"/>
</dbReference>
<dbReference type="Pfam" id="PF23039">
    <property type="entry name" value="TMEM132_3rd"/>
    <property type="match status" value="1"/>
</dbReference>
<organism evidence="12 13">
    <name type="scientific">Umbra pygmaea</name>
    <name type="common">Eastern mudminnow</name>
    <dbReference type="NCBI Taxonomy" id="75934"/>
    <lineage>
        <taxon>Eukaryota</taxon>
        <taxon>Metazoa</taxon>
        <taxon>Chordata</taxon>
        <taxon>Craniata</taxon>
        <taxon>Vertebrata</taxon>
        <taxon>Euteleostomi</taxon>
        <taxon>Actinopterygii</taxon>
        <taxon>Neopterygii</taxon>
        <taxon>Teleostei</taxon>
        <taxon>Protacanthopterygii</taxon>
        <taxon>Esociformes</taxon>
        <taxon>Umbridae</taxon>
        <taxon>Umbra</taxon>
    </lineage>
</organism>
<dbReference type="InterPro" id="IPR055421">
    <property type="entry name" value="TMEM132_3rd"/>
</dbReference>
<evidence type="ECO:0000259" key="9">
    <source>
        <dbReference type="Pfam" id="PF23039"/>
    </source>
</evidence>
<dbReference type="PANTHER" id="PTHR13388">
    <property type="entry name" value="DETONATOR, ISOFORM E"/>
    <property type="match status" value="1"/>
</dbReference>
<comment type="similarity">
    <text evidence="2">Belongs to the TMEM132 family.</text>
</comment>
<comment type="subcellular location">
    <subcellularLocation>
        <location evidence="1">Membrane</location>
        <topology evidence="1">Single-pass type I membrane protein</topology>
    </subcellularLocation>
</comment>
<keyword evidence="5 6" id="KW-0472">Membrane</keyword>
<feature type="domain" description="Transmembrane protein TMEM132 cohesin-like" evidence="9">
    <location>
        <begin position="5"/>
        <end position="106"/>
    </location>
</feature>
<dbReference type="InterPro" id="IPR055424">
    <property type="entry name" value="Ig_TMEM132_6th"/>
</dbReference>
<dbReference type="InterPro" id="IPR026307">
    <property type="entry name" value="TMEM132"/>
</dbReference>
<accession>A0ABD0W342</accession>
<dbReference type="InterPro" id="IPR031436">
    <property type="entry name" value="TMEM132_C"/>
</dbReference>
<evidence type="ECO:0000256" key="6">
    <source>
        <dbReference type="SAM" id="Phobius"/>
    </source>
</evidence>
<reference evidence="12 13" key="1">
    <citation type="submission" date="2024-06" db="EMBL/GenBank/DDBJ databases">
        <authorList>
            <person name="Pan Q."/>
            <person name="Wen M."/>
            <person name="Jouanno E."/>
            <person name="Zahm M."/>
            <person name="Klopp C."/>
            <person name="Cabau C."/>
            <person name="Louis A."/>
            <person name="Berthelot C."/>
            <person name="Parey E."/>
            <person name="Roest Crollius H."/>
            <person name="Montfort J."/>
            <person name="Robinson-Rechavi M."/>
            <person name="Bouchez O."/>
            <person name="Lampietro C."/>
            <person name="Lopez Roques C."/>
            <person name="Donnadieu C."/>
            <person name="Postlethwait J."/>
            <person name="Bobe J."/>
            <person name="Verreycken H."/>
            <person name="Guiguen Y."/>
        </authorList>
    </citation>
    <scope>NUCLEOTIDE SEQUENCE [LARGE SCALE GENOMIC DNA]</scope>
    <source>
        <strain evidence="12">Up_M1</strain>
        <tissue evidence="12">Testis</tissue>
    </source>
</reference>
<evidence type="ECO:0000256" key="2">
    <source>
        <dbReference type="ARBA" id="ARBA00006166"/>
    </source>
</evidence>
<dbReference type="GO" id="GO:0016020">
    <property type="term" value="C:membrane"/>
    <property type="evidence" value="ECO:0007669"/>
    <property type="project" value="UniProtKB-SubCell"/>
</dbReference>
<name>A0ABD0W342_UMBPY</name>